<dbReference type="GO" id="GO:0005730">
    <property type="term" value="C:nucleolus"/>
    <property type="evidence" value="ECO:0007669"/>
    <property type="project" value="EnsemblFungi"/>
</dbReference>
<dbReference type="GeneID" id="9592094"/>
<keyword evidence="6" id="KW-1185">Reference proteome</keyword>
<dbReference type="VEuPathDB" id="FungiDB:SCHCODRAFT_02513843"/>
<gene>
    <name evidence="5" type="ORF">SCHCODRAFT_258374</name>
</gene>
<comment type="similarity">
    <text evidence="2">Belongs to the NOC2 family.</text>
</comment>
<dbReference type="GO" id="GO:0030691">
    <property type="term" value="C:Noc2p-Noc3p complex"/>
    <property type="evidence" value="ECO:0007669"/>
    <property type="project" value="EnsemblFungi"/>
</dbReference>
<organism evidence="6">
    <name type="scientific">Schizophyllum commune (strain H4-8 / FGSC 9210)</name>
    <name type="common">Split gill fungus</name>
    <dbReference type="NCBI Taxonomy" id="578458"/>
    <lineage>
        <taxon>Eukaryota</taxon>
        <taxon>Fungi</taxon>
        <taxon>Dikarya</taxon>
        <taxon>Basidiomycota</taxon>
        <taxon>Agaricomycotina</taxon>
        <taxon>Agaricomycetes</taxon>
        <taxon>Agaricomycetidae</taxon>
        <taxon>Agaricales</taxon>
        <taxon>Schizophyllaceae</taxon>
        <taxon>Schizophyllum</taxon>
    </lineage>
</organism>
<dbReference type="HOGENOM" id="CLU_011272_0_0_1"/>
<dbReference type="OMA" id="GCLRYYL"/>
<evidence type="ECO:0000256" key="1">
    <source>
        <dbReference type="ARBA" id="ARBA00004123"/>
    </source>
</evidence>
<proteinExistence type="inferred from homology"/>
<dbReference type="InParanoid" id="D8QFJ0"/>
<dbReference type="GO" id="GO:0005654">
    <property type="term" value="C:nucleoplasm"/>
    <property type="evidence" value="ECO:0007669"/>
    <property type="project" value="EnsemblFungi"/>
</dbReference>
<dbReference type="Pfam" id="PF03715">
    <property type="entry name" value="Noc2"/>
    <property type="match status" value="1"/>
</dbReference>
<name>D8QFJ0_SCHCM</name>
<dbReference type="STRING" id="578458.D8QFJ0"/>
<evidence type="ECO:0000313" key="5">
    <source>
        <dbReference type="EMBL" id="EFI93421.1"/>
    </source>
</evidence>
<dbReference type="PANTHER" id="PTHR12687:SF4">
    <property type="entry name" value="NUCLEOLAR COMPLEX PROTEIN 2 HOMOLOG"/>
    <property type="match status" value="1"/>
</dbReference>
<evidence type="ECO:0000256" key="2">
    <source>
        <dbReference type="ARBA" id="ARBA00005907"/>
    </source>
</evidence>
<keyword evidence="3" id="KW-0539">Nucleus</keyword>
<reference evidence="5 6" key="1">
    <citation type="journal article" date="2010" name="Nat. Biotechnol.">
        <title>Genome sequence of the model mushroom Schizophyllum commune.</title>
        <authorList>
            <person name="Ohm R.A."/>
            <person name="de Jong J.F."/>
            <person name="Lugones L.G."/>
            <person name="Aerts A."/>
            <person name="Kothe E."/>
            <person name="Stajich J.E."/>
            <person name="de Vries R.P."/>
            <person name="Record E."/>
            <person name="Levasseur A."/>
            <person name="Baker S.E."/>
            <person name="Bartholomew K.A."/>
            <person name="Coutinho P.M."/>
            <person name="Erdmann S."/>
            <person name="Fowler T.J."/>
            <person name="Gathman A.C."/>
            <person name="Lombard V."/>
            <person name="Henrissat B."/>
            <person name="Knabe N."/>
            <person name="Kuees U."/>
            <person name="Lilly W.W."/>
            <person name="Lindquist E."/>
            <person name="Lucas S."/>
            <person name="Magnuson J.K."/>
            <person name="Piumi F."/>
            <person name="Raudaskoski M."/>
            <person name="Salamov A."/>
            <person name="Schmutz J."/>
            <person name="Schwarze F.W.M.R."/>
            <person name="vanKuyk P.A."/>
            <person name="Horton J.S."/>
            <person name="Grigoriev I.V."/>
            <person name="Woesten H.A.B."/>
        </authorList>
    </citation>
    <scope>NUCLEOTIDE SEQUENCE [LARGE SCALE GENOMIC DNA]</scope>
    <source>
        <strain evidence="6">H4-8 / FGSC 9210</strain>
    </source>
</reference>
<evidence type="ECO:0000256" key="3">
    <source>
        <dbReference type="ARBA" id="ARBA00023242"/>
    </source>
</evidence>
<dbReference type="eggNOG" id="KOG2256">
    <property type="taxonomic scope" value="Eukaryota"/>
</dbReference>
<evidence type="ECO:0000313" key="6">
    <source>
        <dbReference type="Proteomes" id="UP000007431"/>
    </source>
</evidence>
<feature type="compositionally biased region" description="Basic residues" evidence="4">
    <location>
        <begin position="16"/>
        <end position="31"/>
    </location>
</feature>
<dbReference type="GO" id="GO:0042273">
    <property type="term" value="P:ribosomal large subunit biogenesis"/>
    <property type="evidence" value="ECO:0007669"/>
    <property type="project" value="EnsemblFungi"/>
</dbReference>
<protein>
    <recommendedName>
        <fullName evidence="7">Noc2-domain-containing protein</fullName>
    </recommendedName>
</protein>
<dbReference type="GO" id="GO:0030690">
    <property type="term" value="C:Noc1p-Noc2p complex"/>
    <property type="evidence" value="ECO:0007669"/>
    <property type="project" value="EnsemblFungi"/>
</dbReference>
<feature type="compositionally biased region" description="Acidic residues" evidence="4">
    <location>
        <begin position="50"/>
        <end position="69"/>
    </location>
</feature>
<feature type="region of interest" description="Disordered" evidence="4">
    <location>
        <begin position="1"/>
        <end position="113"/>
    </location>
</feature>
<dbReference type="EMBL" id="GL377311">
    <property type="protein sequence ID" value="EFI93421.1"/>
    <property type="molecule type" value="Genomic_DNA"/>
</dbReference>
<evidence type="ECO:0008006" key="7">
    <source>
        <dbReference type="Google" id="ProtNLM"/>
    </source>
</evidence>
<dbReference type="KEGG" id="scm:SCHCO_02513843"/>
<dbReference type="PANTHER" id="PTHR12687">
    <property type="entry name" value="NUCLEOLAR COMPLEX 2 AND RAD4-RELATED"/>
    <property type="match status" value="1"/>
</dbReference>
<accession>D8QFJ0</accession>
<sequence length="691" mass="77806">MGKATKATKKFISSGKLKKTIQDRKKHREIKKRFESRRGAKGKGKQGGGEVEDDDEEEREEEDASEGEEERGKGKGMTVDDFLGGGFMGSDDDEQDMEEGDAGSDASDDEDEIDDNASFASVDALDEEGKKHLIELSKLAEKDPEFFKYLQENDQELLDFNPDALENDDEDVMMEGEDEEAVKVPTLTKETLKGWQKAILQHRSIRALRRLHLAFRSAAHMNEDNQVVAWAIDSASVYNKLVVTTLRYTPVVLNHHVPYKTLANGKYKPPTQTPKFKALQKLILSYFLNAIHLMDQITDNEMLQLALTETAKVVPYVISSRKAVKLYLKKCLAIWSSGEDSVRIAAFLAIRHLASGTDNAVLDSILKGTYMSLVKSCKSTNPYTLPSITLMKNSASELFTLDHATAYQHAFSYIRQLAIHLRNSMKVKTKEAYKQVYNWQYVHSVDFWALVLAKACDADAEKAAGRESELRALIYPLTQVAVGAIRLMNNARSHPFHLHLIRSLLHLTKHTRTYIPLSPHLVPILTATLSPEKLKRSTLRPLDLELQIRAPQQYAKTRVYAEGVRDEAAFLLGEWLACPAVHASAAFPEVVVPVIVLLRKAVKGARDAGSVKTLLERVEEGAKWVEQRRRAAAFAPADTKAVALWETELEKKLEESPLVKYLKVQRKAREKRRKLVEKARKGENEVLEESD</sequence>
<dbReference type="Proteomes" id="UP000007431">
    <property type="component" value="Unassembled WGS sequence"/>
</dbReference>
<evidence type="ECO:0000256" key="4">
    <source>
        <dbReference type="SAM" id="MobiDB-lite"/>
    </source>
</evidence>
<dbReference type="RefSeq" id="XP_003028324.1">
    <property type="nucleotide sequence ID" value="XM_003028278.1"/>
</dbReference>
<dbReference type="AlphaFoldDB" id="D8QFJ0"/>
<feature type="compositionally biased region" description="Acidic residues" evidence="4">
    <location>
        <begin position="90"/>
        <end position="113"/>
    </location>
</feature>
<dbReference type="FunCoup" id="D8QFJ0">
    <property type="interactions" value="467"/>
</dbReference>
<comment type="subcellular location">
    <subcellularLocation>
        <location evidence="1">Nucleus</location>
    </subcellularLocation>
</comment>
<dbReference type="InterPro" id="IPR005343">
    <property type="entry name" value="Noc2"/>
</dbReference>
<dbReference type="OrthoDB" id="10266662at2759"/>